<comment type="subcellular location">
    <subcellularLocation>
        <location evidence="2">Nucleus</location>
    </subcellularLocation>
</comment>
<dbReference type="GO" id="GO:0046872">
    <property type="term" value="F:metal ion binding"/>
    <property type="evidence" value="ECO:0007669"/>
    <property type="project" value="UniProtKB-KW"/>
</dbReference>
<dbReference type="InterPro" id="IPR045249">
    <property type="entry name" value="HARBI1-like"/>
</dbReference>
<evidence type="ECO:0000259" key="8">
    <source>
        <dbReference type="Pfam" id="PF13359"/>
    </source>
</evidence>
<dbReference type="GO" id="GO:0004518">
    <property type="term" value="F:nuclease activity"/>
    <property type="evidence" value="ECO:0007669"/>
    <property type="project" value="UniProtKB-KW"/>
</dbReference>
<evidence type="ECO:0000313" key="10">
    <source>
        <dbReference type="EMBL" id="KAK6779939.1"/>
    </source>
</evidence>
<keyword evidence="4" id="KW-0540">Nuclease</keyword>
<dbReference type="InterPro" id="IPR027806">
    <property type="entry name" value="HARBI1_dom"/>
</dbReference>
<sequence>MEDLDYTISPHLSDLLDEEDEELEQSRREQNEKEWMALCRIAGKYILMYYKQYLFKEPCRTSRRSGYIFIQEILQGNETRCYENFWLKKEVFVDPSKDLNEKYGLKSTRGMSIHEMLGMFLMTCAHGAEKHMIQDIFQHLGEMVHRHFHSVLKAVSKLATDIIKPHLNYNAGVGAHKPCNERYLPFFKDCIEALDGTHVKARLPQGQQIPYIGRKGYPTQNILVAVNFNMCFTFAWVGWEGAAHDSHIFGEVLRRSEPNFPHPLKNKYYLVDAGYSQMKGYMAPYKGDNVRYHLPDFRRGAISA</sequence>
<name>A0AAN8T235_SOLBU</name>
<dbReference type="PANTHER" id="PTHR22930:SF221">
    <property type="entry name" value="NUCLEASE HARBI1"/>
    <property type="match status" value="1"/>
</dbReference>
<feature type="domain" description="DUF8040" evidence="9">
    <location>
        <begin position="61"/>
        <end position="156"/>
    </location>
</feature>
<dbReference type="Proteomes" id="UP001371456">
    <property type="component" value="Unassembled WGS sequence"/>
</dbReference>
<keyword evidence="7" id="KW-0539">Nucleus</keyword>
<evidence type="ECO:0000256" key="4">
    <source>
        <dbReference type="ARBA" id="ARBA00022722"/>
    </source>
</evidence>
<protein>
    <recommendedName>
        <fullName evidence="12">DDE Tnp4 domain-containing protein</fullName>
    </recommendedName>
</protein>
<gene>
    <name evidence="10" type="ORF">RDI58_022123</name>
</gene>
<evidence type="ECO:0000256" key="6">
    <source>
        <dbReference type="ARBA" id="ARBA00022801"/>
    </source>
</evidence>
<proteinExistence type="inferred from homology"/>
<keyword evidence="5" id="KW-0479">Metal-binding</keyword>
<keyword evidence="6" id="KW-0378">Hydrolase</keyword>
<evidence type="ECO:0000256" key="7">
    <source>
        <dbReference type="ARBA" id="ARBA00023242"/>
    </source>
</evidence>
<dbReference type="InterPro" id="IPR058353">
    <property type="entry name" value="DUF8040"/>
</dbReference>
<keyword evidence="11" id="KW-1185">Reference proteome</keyword>
<comment type="similarity">
    <text evidence="3">Belongs to the HARBI1 family.</text>
</comment>
<feature type="domain" description="DDE Tnp4" evidence="8">
    <location>
        <begin position="194"/>
        <end position="287"/>
    </location>
</feature>
<dbReference type="GO" id="GO:0005634">
    <property type="term" value="C:nucleus"/>
    <property type="evidence" value="ECO:0007669"/>
    <property type="project" value="UniProtKB-SubCell"/>
</dbReference>
<evidence type="ECO:0008006" key="12">
    <source>
        <dbReference type="Google" id="ProtNLM"/>
    </source>
</evidence>
<evidence type="ECO:0000256" key="5">
    <source>
        <dbReference type="ARBA" id="ARBA00022723"/>
    </source>
</evidence>
<accession>A0AAN8T235</accession>
<evidence type="ECO:0000256" key="3">
    <source>
        <dbReference type="ARBA" id="ARBA00006958"/>
    </source>
</evidence>
<comment type="caution">
    <text evidence="10">The sequence shown here is derived from an EMBL/GenBank/DDBJ whole genome shotgun (WGS) entry which is preliminary data.</text>
</comment>
<comment type="cofactor">
    <cofactor evidence="1">
        <name>a divalent metal cation</name>
        <dbReference type="ChEBI" id="CHEBI:60240"/>
    </cofactor>
</comment>
<organism evidence="10 11">
    <name type="scientific">Solanum bulbocastanum</name>
    <name type="common">Wild potato</name>
    <dbReference type="NCBI Taxonomy" id="147425"/>
    <lineage>
        <taxon>Eukaryota</taxon>
        <taxon>Viridiplantae</taxon>
        <taxon>Streptophyta</taxon>
        <taxon>Embryophyta</taxon>
        <taxon>Tracheophyta</taxon>
        <taxon>Spermatophyta</taxon>
        <taxon>Magnoliopsida</taxon>
        <taxon>eudicotyledons</taxon>
        <taxon>Gunneridae</taxon>
        <taxon>Pentapetalae</taxon>
        <taxon>asterids</taxon>
        <taxon>lamiids</taxon>
        <taxon>Solanales</taxon>
        <taxon>Solanaceae</taxon>
        <taxon>Solanoideae</taxon>
        <taxon>Solaneae</taxon>
        <taxon>Solanum</taxon>
    </lineage>
</organism>
<dbReference type="Pfam" id="PF26138">
    <property type="entry name" value="DUF8040"/>
    <property type="match status" value="1"/>
</dbReference>
<dbReference type="AlphaFoldDB" id="A0AAN8T235"/>
<dbReference type="Pfam" id="PF13359">
    <property type="entry name" value="DDE_Tnp_4"/>
    <property type="match status" value="1"/>
</dbReference>
<dbReference type="PANTHER" id="PTHR22930">
    <property type="match status" value="1"/>
</dbReference>
<evidence type="ECO:0000256" key="2">
    <source>
        <dbReference type="ARBA" id="ARBA00004123"/>
    </source>
</evidence>
<dbReference type="EMBL" id="JBANQN010000009">
    <property type="protein sequence ID" value="KAK6779939.1"/>
    <property type="molecule type" value="Genomic_DNA"/>
</dbReference>
<evidence type="ECO:0000313" key="11">
    <source>
        <dbReference type="Proteomes" id="UP001371456"/>
    </source>
</evidence>
<evidence type="ECO:0000256" key="1">
    <source>
        <dbReference type="ARBA" id="ARBA00001968"/>
    </source>
</evidence>
<dbReference type="GO" id="GO:0016787">
    <property type="term" value="F:hydrolase activity"/>
    <property type="evidence" value="ECO:0007669"/>
    <property type="project" value="UniProtKB-KW"/>
</dbReference>
<reference evidence="10 11" key="1">
    <citation type="submission" date="2024-02" db="EMBL/GenBank/DDBJ databases">
        <title>de novo genome assembly of Solanum bulbocastanum strain 11H21.</title>
        <authorList>
            <person name="Hosaka A.J."/>
        </authorList>
    </citation>
    <scope>NUCLEOTIDE SEQUENCE [LARGE SCALE GENOMIC DNA]</scope>
    <source>
        <tissue evidence="10">Young leaves</tissue>
    </source>
</reference>
<evidence type="ECO:0000259" key="9">
    <source>
        <dbReference type="Pfam" id="PF26138"/>
    </source>
</evidence>